<reference evidence="1" key="1">
    <citation type="submission" date="2015-12" db="EMBL/GenBank/DDBJ databases">
        <title>Update maize B73 reference genome by single molecule sequencing technologies.</title>
        <authorList>
            <consortium name="Maize Genome Sequencing Project"/>
            <person name="Ware D."/>
        </authorList>
    </citation>
    <scope>NUCLEOTIDE SEQUENCE [LARGE SCALE GENOMIC DNA]</scope>
    <source>
        <tissue evidence="1">Seedling</tissue>
    </source>
</reference>
<dbReference type="InterPro" id="IPR013083">
    <property type="entry name" value="Znf_RING/FYVE/PHD"/>
</dbReference>
<dbReference type="InterPro" id="IPR012677">
    <property type="entry name" value="Nucleotide-bd_a/b_plait_sf"/>
</dbReference>
<dbReference type="Gene3D" id="3.30.40.10">
    <property type="entry name" value="Zinc/RING finger domain, C3HC4 (zinc finger)"/>
    <property type="match status" value="1"/>
</dbReference>
<accession>A0A1D6JSD4</accession>
<dbReference type="PANTHER" id="PTHR12603:SF36">
    <property type="entry name" value="RNA BINDING (RRM_RBD_RNP MOTIFS) FAMILY PROTEIN"/>
    <property type="match status" value="1"/>
</dbReference>
<protein>
    <submittedName>
        <fullName evidence="1">RNA binding (RRM/RBD/RNP motifs) family protein</fullName>
    </submittedName>
</protein>
<dbReference type="PANTHER" id="PTHR12603">
    <property type="entry name" value="CCR4-NOT TRANSCRIPTION COMPLEX RELATED"/>
    <property type="match status" value="1"/>
</dbReference>
<dbReference type="SUPFAM" id="SSF54928">
    <property type="entry name" value="RNA-binding domain, RBD"/>
    <property type="match status" value="1"/>
</dbReference>
<dbReference type="GO" id="GO:0030014">
    <property type="term" value="C:CCR4-NOT complex"/>
    <property type="evidence" value="ECO:0007669"/>
    <property type="project" value="InterPro"/>
</dbReference>
<proteinExistence type="predicted"/>
<dbReference type="ExpressionAtlas" id="A0A1D6JSD4">
    <property type="expression patterns" value="baseline and differential"/>
</dbReference>
<sequence length="155" mass="18079">MHCAPSSNNCYLTPQICVWCWHHIIDMAEKEETKGRCPACRTRYDKDMIVKMAATCDRVIQRNLVYIIGLPAHLCNESVLERKEYFGQYGEVLKVLVSRLTGPPSQQASANSSISVYVSLNYTVYMHDLFILHMNLDFYFQYWSISLMKYQITIY</sequence>
<dbReference type="EMBL" id="CM007647">
    <property type="protein sequence ID" value="ONL94826.1"/>
    <property type="molecule type" value="Genomic_DNA"/>
</dbReference>
<dbReference type="EMBL" id="CM007647">
    <property type="protein sequence ID" value="ONL94825.1"/>
    <property type="molecule type" value="Genomic_DNA"/>
</dbReference>
<dbReference type="GO" id="GO:0004842">
    <property type="term" value="F:ubiquitin-protein transferase activity"/>
    <property type="evidence" value="ECO:0007669"/>
    <property type="project" value="InterPro"/>
</dbReference>
<evidence type="ECO:0000313" key="1">
    <source>
        <dbReference type="EMBL" id="ONL94826.1"/>
    </source>
</evidence>
<gene>
    <name evidence="1" type="ORF">ZEAMMB73_Zm00001d028141</name>
</gene>
<name>A0A1D6JSD4_MAIZE</name>
<dbReference type="STRING" id="4577.A0A1D6JSD4"/>
<dbReference type="InParanoid" id="A0A1D6JSD4"/>
<dbReference type="GO" id="GO:0003676">
    <property type="term" value="F:nucleic acid binding"/>
    <property type="evidence" value="ECO:0007669"/>
    <property type="project" value="InterPro"/>
</dbReference>
<dbReference type="AlphaFoldDB" id="A0A1D6JSD4"/>
<dbReference type="InterPro" id="IPR039780">
    <property type="entry name" value="Mot2"/>
</dbReference>
<dbReference type="Gene3D" id="3.30.70.330">
    <property type="match status" value="1"/>
</dbReference>
<organism evidence="1">
    <name type="scientific">Zea mays</name>
    <name type="common">Maize</name>
    <dbReference type="NCBI Taxonomy" id="4577"/>
    <lineage>
        <taxon>Eukaryota</taxon>
        <taxon>Viridiplantae</taxon>
        <taxon>Streptophyta</taxon>
        <taxon>Embryophyta</taxon>
        <taxon>Tracheophyta</taxon>
        <taxon>Spermatophyta</taxon>
        <taxon>Magnoliopsida</taxon>
        <taxon>Liliopsida</taxon>
        <taxon>Poales</taxon>
        <taxon>Poaceae</taxon>
        <taxon>PACMAD clade</taxon>
        <taxon>Panicoideae</taxon>
        <taxon>Andropogonodae</taxon>
        <taxon>Andropogoneae</taxon>
        <taxon>Tripsacinae</taxon>
        <taxon>Zea</taxon>
    </lineage>
</organism>
<dbReference type="Pfam" id="PF14570">
    <property type="entry name" value="zf-RING_4"/>
    <property type="match status" value="1"/>
</dbReference>
<dbReference type="InterPro" id="IPR035979">
    <property type="entry name" value="RBD_domain_sf"/>
</dbReference>